<proteinExistence type="inferred from homology"/>
<evidence type="ECO:0000256" key="6">
    <source>
        <dbReference type="SAM" id="Phobius"/>
    </source>
</evidence>
<evidence type="ECO:0000313" key="8">
    <source>
        <dbReference type="EMBL" id="MCU9847665.1"/>
    </source>
</evidence>
<feature type="domain" description="EamA" evidence="7">
    <location>
        <begin position="153"/>
        <end position="284"/>
    </location>
</feature>
<protein>
    <submittedName>
        <fullName evidence="8">DMT family transporter</fullName>
    </submittedName>
</protein>
<feature type="domain" description="EamA" evidence="7">
    <location>
        <begin position="9"/>
        <end position="141"/>
    </location>
</feature>
<feature type="transmembrane region" description="Helical" evidence="6">
    <location>
        <begin position="96"/>
        <end position="118"/>
    </location>
</feature>
<gene>
    <name evidence="8" type="ORF">OEZ60_06560</name>
</gene>
<keyword evidence="9" id="KW-1185">Reference proteome</keyword>
<evidence type="ECO:0000259" key="7">
    <source>
        <dbReference type="Pfam" id="PF00892"/>
    </source>
</evidence>
<comment type="similarity">
    <text evidence="2">Belongs to the drug/metabolite transporter (DMT) superfamily. 10 TMS drug/metabolite exporter (DME) (TC 2.A.7.3) family.</text>
</comment>
<name>A0ABT2X151_9RHOB</name>
<dbReference type="Gene3D" id="1.10.3730.20">
    <property type="match status" value="2"/>
</dbReference>
<evidence type="ECO:0000256" key="4">
    <source>
        <dbReference type="ARBA" id="ARBA00022989"/>
    </source>
</evidence>
<feature type="transmembrane region" description="Helical" evidence="6">
    <location>
        <begin position="272"/>
        <end position="290"/>
    </location>
</feature>
<accession>A0ABT2X151</accession>
<comment type="caution">
    <text evidence="8">The sequence shown here is derived from an EMBL/GenBank/DDBJ whole genome shotgun (WGS) entry which is preliminary data.</text>
</comment>
<feature type="transmembrane region" description="Helical" evidence="6">
    <location>
        <begin position="70"/>
        <end position="90"/>
    </location>
</feature>
<organism evidence="8 9">
    <name type="scientific">Albidovulum salinarum</name>
    <dbReference type="NCBI Taxonomy" id="2984153"/>
    <lineage>
        <taxon>Bacteria</taxon>
        <taxon>Pseudomonadati</taxon>
        <taxon>Pseudomonadota</taxon>
        <taxon>Alphaproteobacteria</taxon>
        <taxon>Rhodobacterales</taxon>
        <taxon>Paracoccaceae</taxon>
        <taxon>Albidovulum</taxon>
    </lineage>
</organism>
<feature type="transmembrane region" description="Helical" evidence="6">
    <location>
        <begin position="7"/>
        <end position="25"/>
    </location>
</feature>
<feature type="transmembrane region" description="Helical" evidence="6">
    <location>
        <begin position="217"/>
        <end position="239"/>
    </location>
</feature>
<keyword evidence="4 6" id="KW-1133">Transmembrane helix</keyword>
<dbReference type="InterPro" id="IPR037185">
    <property type="entry name" value="EmrE-like"/>
</dbReference>
<dbReference type="PANTHER" id="PTHR22911:SF6">
    <property type="entry name" value="SOLUTE CARRIER FAMILY 35 MEMBER G1"/>
    <property type="match status" value="1"/>
</dbReference>
<dbReference type="EMBL" id="JAOVQO010000005">
    <property type="protein sequence ID" value="MCU9847665.1"/>
    <property type="molecule type" value="Genomic_DNA"/>
</dbReference>
<evidence type="ECO:0000256" key="3">
    <source>
        <dbReference type="ARBA" id="ARBA00022692"/>
    </source>
</evidence>
<feature type="transmembrane region" description="Helical" evidence="6">
    <location>
        <begin position="179"/>
        <end position="197"/>
    </location>
</feature>
<dbReference type="RefSeq" id="WP_263334383.1">
    <property type="nucleotide sequence ID" value="NZ_JAOVQO010000005.1"/>
</dbReference>
<feature type="transmembrane region" description="Helical" evidence="6">
    <location>
        <begin position="147"/>
        <end position="167"/>
    </location>
</feature>
<keyword evidence="3 6" id="KW-0812">Transmembrane</keyword>
<evidence type="ECO:0000313" key="9">
    <source>
        <dbReference type="Proteomes" id="UP001209535"/>
    </source>
</evidence>
<comment type="subcellular location">
    <subcellularLocation>
        <location evidence="1">Membrane</location>
        <topology evidence="1">Multi-pass membrane protein</topology>
    </subcellularLocation>
</comment>
<keyword evidence="5 6" id="KW-0472">Membrane</keyword>
<feature type="transmembrane region" description="Helical" evidence="6">
    <location>
        <begin position="246"/>
        <end position="266"/>
    </location>
</feature>
<dbReference type="InterPro" id="IPR000620">
    <property type="entry name" value="EamA_dom"/>
</dbReference>
<evidence type="ECO:0000256" key="2">
    <source>
        <dbReference type="ARBA" id="ARBA00009853"/>
    </source>
</evidence>
<evidence type="ECO:0000256" key="5">
    <source>
        <dbReference type="ARBA" id="ARBA00023136"/>
    </source>
</evidence>
<evidence type="ECO:0000256" key="1">
    <source>
        <dbReference type="ARBA" id="ARBA00004141"/>
    </source>
</evidence>
<dbReference type="SUPFAM" id="SSF103481">
    <property type="entry name" value="Multidrug resistance efflux transporter EmrE"/>
    <property type="match status" value="2"/>
</dbReference>
<feature type="transmembrane region" description="Helical" evidence="6">
    <location>
        <begin position="45"/>
        <end position="63"/>
    </location>
</feature>
<feature type="transmembrane region" description="Helical" evidence="6">
    <location>
        <begin position="125"/>
        <end position="141"/>
    </location>
</feature>
<dbReference type="Pfam" id="PF00892">
    <property type="entry name" value="EamA"/>
    <property type="match status" value="2"/>
</dbReference>
<dbReference type="Proteomes" id="UP001209535">
    <property type="component" value="Unassembled WGS sequence"/>
</dbReference>
<reference evidence="8 9" key="1">
    <citation type="submission" date="2022-10" db="EMBL/GenBank/DDBJ databases">
        <title>Defluviimonas sp. nov., isolated from ocean surface sediments.</title>
        <authorList>
            <person name="He W."/>
            <person name="Wang L."/>
            <person name="Zhang D.-F."/>
        </authorList>
    </citation>
    <scope>NUCLEOTIDE SEQUENCE [LARGE SCALE GENOMIC DNA]</scope>
    <source>
        <strain evidence="8 9">WL0024</strain>
    </source>
</reference>
<dbReference type="PANTHER" id="PTHR22911">
    <property type="entry name" value="ACYL-MALONYL CONDENSING ENZYME-RELATED"/>
    <property type="match status" value="1"/>
</dbReference>
<sequence length="311" mass="33170">MNLDDRILPGVALMIGFCIFAPLIDVASKLAAQSVPVGVVTLGRFIVQAALMLPVVLAMGLTFRLSRRALWLTGLRAAMSIVSTFCFVAAVKVMPIADALAIAFVEPFIILLIGKLVLSEQVGPRRLAASAVGFAGAMLVIQPSFAAFGAVALFPLGTAVSFALYMLVTRHLSRHVHPVTMQFQTAVVAALLCLPLLALGDATGEPALAFALPEGIFWLWCFCVGLAATVSHMAMTYALKFAPSATLAPLHYLEIVTATLFGYLFFSDFPDAMTWAGVAVIVGSGLYIIHRERQVARAARLTLDPPAPELR</sequence>